<organism evidence="2 3">
    <name type="scientific">Limnohabitans curvus</name>
    <dbReference type="NCBI Taxonomy" id="323423"/>
    <lineage>
        <taxon>Bacteria</taxon>
        <taxon>Pseudomonadati</taxon>
        <taxon>Pseudomonadota</taxon>
        <taxon>Betaproteobacteria</taxon>
        <taxon>Burkholderiales</taxon>
        <taxon>Comamonadaceae</taxon>
        <taxon>Limnohabitans</taxon>
    </lineage>
</organism>
<keyword evidence="1" id="KW-0472">Membrane</keyword>
<feature type="transmembrane region" description="Helical" evidence="1">
    <location>
        <begin position="96"/>
        <end position="122"/>
    </location>
</feature>
<keyword evidence="3" id="KW-1185">Reference proteome</keyword>
<evidence type="ECO:0000313" key="3">
    <source>
        <dbReference type="Proteomes" id="UP000251341"/>
    </source>
</evidence>
<name>A0A315EQF2_9BURK</name>
<feature type="transmembrane region" description="Helical" evidence="1">
    <location>
        <begin position="72"/>
        <end position="90"/>
    </location>
</feature>
<accession>A0A315EQF2</accession>
<evidence type="ECO:0000256" key="1">
    <source>
        <dbReference type="SAM" id="Phobius"/>
    </source>
</evidence>
<dbReference type="AlphaFoldDB" id="A0A315EQF2"/>
<feature type="transmembrane region" description="Helical" evidence="1">
    <location>
        <begin position="12"/>
        <end position="34"/>
    </location>
</feature>
<proteinExistence type="predicted"/>
<feature type="transmembrane region" description="Helical" evidence="1">
    <location>
        <begin position="134"/>
        <end position="156"/>
    </location>
</feature>
<keyword evidence="1" id="KW-0812">Transmembrane</keyword>
<reference evidence="2 3" key="1">
    <citation type="submission" date="2017-04" db="EMBL/GenBank/DDBJ databases">
        <title>Unexpected and diverse lifestyles within the genus Limnohabitans.</title>
        <authorList>
            <person name="Kasalicky V."/>
            <person name="Mehrshad M."/>
            <person name="Andrei S.-A."/>
            <person name="Salcher M."/>
            <person name="Kratochvilova H."/>
            <person name="Simek K."/>
            <person name="Ghai R."/>
        </authorList>
    </citation>
    <scope>NUCLEOTIDE SEQUENCE [LARGE SCALE GENOMIC DNA]</scope>
    <source>
        <strain evidence="2 3">MWH-C5</strain>
    </source>
</reference>
<feature type="transmembrane region" description="Helical" evidence="1">
    <location>
        <begin position="168"/>
        <end position="193"/>
    </location>
</feature>
<dbReference type="EMBL" id="NESP01000001">
    <property type="protein sequence ID" value="PUE59469.1"/>
    <property type="molecule type" value="Genomic_DNA"/>
</dbReference>
<gene>
    <name evidence="2" type="ORF">B9Z44_07730</name>
</gene>
<sequence>MASLPQCRSLEYVKHLTMSVTDLAVAATTFLVFVGSFHLNQRLDSYMLYTPGVSLIFIPAGVKLLSILIGRLPAIVGLYIASVYVSTEIWRDLQAASLYLFAAASVFSYAIAAYVVMTLAGIFRDLHNLRYHHIVVLSLSASVFNSVAHNAAYLMVGVTATDAQWVTSAAMALGDFLGCLAVVSFFHAVTLMLKKV</sequence>
<protein>
    <submittedName>
        <fullName evidence="2">Uncharacterized protein</fullName>
    </submittedName>
</protein>
<dbReference type="Proteomes" id="UP000251341">
    <property type="component" value="Unassembled WGS sequence"/>
</dbReference>
<comment type="caution">
    <text evidence="2">The sequence shown here is derived from an EMBL/GenBank/DDBJ whole genome shotgun (WGS) entry which is preliminary data.</text>
</comment>
<keyword evidence="1" id="KW-1133">Transmembrane helix</keyword>
<evidence type="ECO:0000313" key="2">
    <source>
        <dbReference type="EMBL" id="PUE59469.1"/>
    </source>
</evidence>